<dbReference type="InterPro" id="IPR037045">
    <property type="entry name" value="S8pro/Inhibitor_I9_sf"/>
</dbReference>
<evidence type="ECO:0000256" key="13">
    <source>
        <dbReference type="ARBA" id="ARBA00031236"/>
    </source>
</evidence>
<dbReference type="SUPFAM" id="SSF54897">
    <property type="entry name" value="Protease propeptides/inhibitors"/>
    <property type="match status" value="1"/>
</dbReference>
<protein>
    <recommendedName>
        <fullName evidence="5">Alkaline protease 1</fullName>
        <ecNumber evidence="4">3.4.21.63</ecNumber>
    </recommendedName>
    <alternativeName>
        <fullName evidence="17">Aspergillopeptidase B</fullName>
    </alternativeName>
    <alternativeName>
        <fullName evidence="16">Aspergillus proteinase B</fullName>
    </alternativeName>
    <alternativeName>
        <fullName evidence="15">Elastase</fullName>
    </alternativeName>
    <alternativeName>
        <fullName evidence="14">Elastinolytic serine proteinase</fullName>
    </alternativeName>
    <alternativeName>
        <fullName evidence="13">Oryzin</fullName>
    </alternativeName>
</protein>
<dbReference type="Proteomes" id="UP000235023">
    <property type="component" value="Unassembled WGS sequence"/>
</dbReference>
<feature type="active site" description="Charge relay system" evidence="19">
    <location>
        <position position="192"/>
    </location>
</feature>
<comment type="similarity">
    <text evidence="3 19">Belongs to the peptidase S8 family.</text>
</comment>
<dbReference type="FunFam" id="3.40.50.200:FF:000014">
    <property type="entry name" value="Proteinase K"/>
    <property type="match status" value="1"/>
</dbReference>
<dbReference type="PROSITE" id="PS51892">
    <property type="entry name" value="SUBTILASE"/>
    <property type="match status" value="1"/>
</dbReference>
<proteinExistence type="inferred from homology"/>
<keyword evidence="24" id="KW-1185">Reference proteome</keyword>
<dbReference type="InterPro" id="IPR015500">
    <property type="entry name" value="Peptidase_S8_subtilisin-rel"/>
</dbReference>
<dbReference type="GO" id="GO:0004252">
    <property type="term" value="F:serine-type endopeptidase activity"/>
    <property type="evidence" value="ECO:0007669"/>
    <property type="project" value="UniProtKB-UniRule"/>
</dbReference>
<evidence type="ECO:0000256" key="19">
    <source>
        <dbReference type="PROSITE-ProRule" id="PRU01240"/>
    </source>
</evidence>
<feature type="chain" id="PRO_5014392603" description="Alkaline protease 1" evidence="20">
    <location>
        <begin position="21"/>
        <end position="404"/>
    </location>
</feature>
<keyword evidence="6" id="KW-0964">Secreted</keyword>
<organism evidence="23 24">
    <name type="scientific">Aspergillus taichungensis</name>
    <dbReference type="NCBI Taxonomy" id="482145"/>
    <lineage>
        <taxon>Eukaryota</taxon>
        <taxon>Fungi</taxon>
        <taxon>Dikarya</taxon>
        <taxon>Ascomycota</taxon>
        <taxon>Pezizomycotina</taxon>
        <taxon>Eurotiomycetes</taxon>
        <taxon>Eurotiomycetidae</taxon>
        <taxon>Eurotiales</taxon>
        <taxon>Aspergillaceae</taxon>
        <taxon>Aspergillus</taxon>
        <taxon>Aspergillus subgen. Circumdati</taxon>
    </lineage>
</organism>
<evidence type="ECO:0000256" key="15">
    <source>
        <dbReference type="ARBA" id="ARBA00031855"/>
    </source>
</evidence>
<keyword evidence="11" id="KW-0865">Zymogen</keyword>
<keyword evidence="8 20" id="KW-0732">Signal</keyword>
<evidence type="ECO:0000313" key="23">
    <source>
        <dbReference type="EMBL" id="PLN76059.1"/>
    </source>
</evidence>
<evidence type="ECO:0000256" key="20">
    <source>
        <dbReference type="SAM" id="SignalP"/>
    </source>
</evidence>
<dbReference type="InterPro" id="IPR034193">
    <property type="entry name" value="PCSK9_ProteinaseK-like"/>
</dbReference>
<dbReference type="EMBL" id="KZ559629">
    <property type="protein sequence ID" value="PLN76059.1"/>
    <property type="molecule type" value="Genomic_DNA"/>
</dbReference>
<feature type="signal peptide" evidence="20">
    <location>
        <begin position="1"/>
        <end position="20"/>
    </location>
</feature>
<name>A0A2J5HGH7_9EURO</name>
<dbReference type="GO" id="GO:0006508">
    <property type="term" value="P:proteolysis"/>
    <property type="evidence" value="ECO:0007669"/>
    <property type="project" value="UniProtKB-KW"/>
</dbReference>
<evidence type="ECO:0000256" key="2">
    <source>
        <dbReference type="ARBA" id="ARBA00004613"/>
    </source>
</evidence>
<dbReference type="Pfam" id="PF00082">
    <property type="entry name" value="Peptidase_S8"/>
    <property type="match status" value="1"/>
</dbReference>
<evidence type="ECO:0000256" key="10">
    <source>
        <dbReference type="ARBA" id="ARBA00022825"/>
    </source>
</evidence>
<dbReference type="InterPro" id="IPR050131">
    <property type="entry name" value="Peptidase_S8_subtilisin-like"/>
</dbReference>
<evidence type="ECO:0000256" key="5">
    <source>
        <dbReference type="ARBA" id="ARBA00019429"/>
    </source>
</evidence>
<dbReference type="CDD" id="cd04077">
    <property type="entry name" value="Peptidases_S8_PCSK9_ProteinaseK_like"/>
    <property type="match status" value="1"/>
</dbReference>
<evidence type="ECO:0000256" key="6">
    <source>
        <dbReference type="ARBA" id="ARBA00022525"/>
    </source>
</evidence>
<evidence type="ECO:0000256" key="1">
    <source>
        <dbReference type="ARBA" id="ARBA00001242"/>
    </source>
</evidence>
<keyword evidence="9 19" id="KW-0378">Hydrolase</keyword>
<evidence type="ECO:0000259" key="21">
    <source>
        <dbReference type="Pfam" id="PF00082"/>
    </source>
</evidence>
<evidence type="ECO:0000256" key="7">
    <source>
        <dbReference type="ARBA" id="ARBA00022670"/>
    </source>
</evidence>
<keyword evidence="10 19" id="KW-0720">Serine protease</keyword>
<evidence type="ECO:0000256" key="17">
    <source>
        <dbReference type="ARBA" id="ARBA00033459"/>
    </source>
</evidence>
<dbReference type="GO" id="GO:0005576">
    <property type="term" value="C:extracellular region"/>
    <property type="evidence" value="ECO:0007669"/>
    <property type="project" value="UniProtKB-SubCell"/>
</dbReference>
<dbReference type="PRINTS" id="PR00723">
    <property type="entry name" value="SUBTILISIN"/>
</dbReference>
<dbReference type="FunFam" id="3.30.70.80:FF:000008">
    <property type="entry name" value="Alkaline protease 1"/>
    <property type="match status" value="1"/>
</dbReference>
<feature type="active site" description="Charge relay system" evidence="19">
    <location>
        <position position="161"/>
    </location>
</feature>
<dbReference type="PROSITE" id="PS00138">
    <property type="entry name" value="SUBTILASE_SER"/>
    <property type="match status" value="1"/>
</dbReference>
<dbReference type="AlphaFoldDB" id="A0A2J5HGH7"/>
<evidence type="ECO:0000256" key="11">
    <source>
        <dbReference type="ARBA" id="ARBA00023145"/>
    </source>
</evidence>
<evidence type="ECO:0000256" key="16">
    <source>
        <dbReference type="ARBA" id="ARBA00033045"/>
    </source>
</evidence>
<evidence type="ECO:0000256" key="8">
    <source>
        <dbReference type="ARBA" id="ARBA00022729"/>
    </source>
</evidence>
<keyword evidence="7 19" id="KW-0645">Protease</keyword>
<comment type="subcellular location">
    <subcellularLocation>
        <location evidence="2">Secreted</location>
    </subcellularLocation>
</comment>
<dbReference type="Gene3D" id="3.40.50.200">
    <property type="entry name" value="Peptidase S8/S53 domain"/>
    <property type="match status" value="1"/>
</dbReference>
<dbReference type="OrthoDB" id="206201at2759"/>
<evidence type="ECO:0000256" key="12">
    <source>
        <dbReference type="ARBA" id="ARBA00023180"/>
    </source>
</evidence>
<reference evidence="24" key="1">
    <citation type="submission" date="2017-12" db="EMBL/GenBank/DDBJ databases">
        <authorList>
            <consortium name="DOE Joint Genome Institute"/>
            <person name="Mondo S.J."/>
            <person name="Kjaerbolling I."/>
            <person name="Vesth T.C."/>
            <person name="Frisvad J.C."/>
            <person name="Nybo J.L."/>
            <person name="Theobald S."/>
            <person name="Kuo A."/>
            <person name="Bowyer P."/>
            <person name="Matsuda Y."/>
            <person name="Lyhne E.K."/>
            <person name="Kogle M.E."/>
            <person name="Clum A."/>
            <person name="Lipzen A."/>
            <person name="Salamov A."/>
            <person name="Ngan C.Y."/>
            <person name="Daum C."/>
            <person name="Chiniquy J."/>
            <person name="Barry K."/>
            <person name="LaButti K."/>
            <person name="Haridas S."/>
            <person name="Simmons B.A."/>
            <person name="Magnuson J.K."/>
            <person name="Mortensen U.H."/>
            <person name="Larsen T.O."/>
            <person name="Grigoriev I.V."/>
            <person name="Baker S.E."/>
            <person name="Andersen M.R."/>
            <person name="Nordberg H.P."/>
            <person name="Cantor M.N."/>
            <person name="Hua S.X."/>
        </authorList>
    </citation>
    <scope>NUCLEOTIDE SEQUENCE [LARGE SCALE GENOMIC DNA]</scope>
    <source>
        <strain evidence="24">IBT 19404</strain>
    </source>
</reference>
<evidence type="ECO:0000256" key="18">
    <source>
        <dbReference type="ARBA" id="ARBA00056888"/>
    </source>
</evidence>
<dbReference type="EC" id="3.4.21.63" evidence="4"/>
<dbReference type="InterPro" id="IPR023828">
    <property type="entry name" value="Peptidase_S8_Ser-AS"/>
</dbReference>
<feature type="domain" description="Peptidase S8/S53" evidence="21">
    <location>
        <begin position="159"/>
        <end position="375"/>
    </location>
</feature>
<accession>A0A2J5HGH7</accession>
<feature type="domain" description="Inhibitor I9" evidence="22">
    <location>
        <begin position="38"/>
        <end position="119"/>
    </location>
</feature>
<gene>
    <name evidence="23" type="ORF">BDW42DRAFT_27692</name>
</gene>
<evidence type="ECO:0000313" key="24">
    <source>
        <dbReference type="Proteomes" id="UP000235023"/>
    </source>
</evidence>
<comment type="catalytic activity">
    <reaction evidence="1">
        <text>Hydrolysis of proteins with broad specificity, and of Bz-Arg-OEt &gt; Ac-Tyr-OEt. Does not hydrolyze peptide amides.</text>
        <dbReference type="EC" id="3.4.21.63"/>
    </reaction>
</comment>
<dbReference type="InterPro" id="IPR036852">
    <property type="entry name" value="Peptidase_S8/S53_dom_sf"/>
</dbReference>
<feature type="active site" description="Charge relay system" evidence="19">
    <location>
        <position position="348"/>
    </location>
</feature>
<dbReference type="PANTHER" id="PTHR43806:SF58">
    <property type="entry name" value="ALKALINE PROTEASE 1-RELATED"/>
    <property type="match status" value="1"/>
</dbReference>
<dbReference type="InterPro" id="IPR010259">
    <property type="entry name" value="S8pro/Inhibitor_I9"/>
</dbReference>
<dbReference type="InterPro" id="IPR022398">
    <property type="entry name" value="Peptidase_S8_His-AS"/>
</dbReference>
<dbReference type="Gene3D" id="3.30.70.80">
    <property type="entry name" value="Peptidase S8 propeptide/proteinase inhibitor I9"/>
    <property type="match status" value="1"/>
</dbReference>
<evidence type="ECO:0000256" key="9">
    <source>
        <dbReference type="ARBA" id="ARBA00022801"/>
    </source>
</evidence>
<evidence type="ECO:0000256" key="4">
    <source>
        <dbReference type="ARBA" id="ARBA00011951"/>
    </source>
</evidence>
<dbReference type="Pfam" id="PF05922">
    <property type="entry name" value="Inhibitor_I9"/>
    <property type="match status" value="1"/>
</dbReference>
<dbReference type="PROSITE" id="PS00137">
    <property type="entry name" value="SUBTILASE_HIS"/>
    <property type="match status" value="1"/>
</dbReference>
<sequence length="404" mass="42425">MYTIKRSLLLLGAVIPAIFGAPVAEPHVRRSGEKIPGKYIVTFKEGVDAAKIAAHTTWATSVHSRNTARIADSSSVGIERNYAINKFAAYAGSFDDATIEEIRNHEDVAAVEEDQIWYLDAIKTQKDAPWGLGSISHKGEPSTDYVYDDQAGTGTFGYVVDTGINIEHEEFEGRATKGYNAAGGEFEDGQGHGTHVAGTIGGKTYGIAKKAELIAVRVFEGESSTTAIILDGFNWAANDIVSKKRTSKASINMSLGGGFSQAFNDAVQSAFEKGVLSIVAAGNENSDASESSPASAPDAITVAAISENNARASFSNFGKVVDIFAPGEDVLSAWIGSKTATNTISGTSMATPHVVGLSLYLMSLEELDGPAAVTKRIKELATPDVVTDVSGSPNALAYTGASDN</sequence>
<evidence type="ECO:0000256" key="3">
    <source>
        <dbReference type="ARBA" id="ARBA00011073"/>
    </source>
</evidence>
<dbReference type="InterPro" id="IPR000209">
    <property type="entry name" value="Peptidase_S8/S53_dom"/>
</dbReference>
<evidence type="ECO:0000259" key="22">
    <source>
        <dbReference type="Pfam" id="PF05922"/>
    </source>
</evidence>
<comment type="function">
    <text evidence="18">Secreted alkaline protease that allows assimilation of proteinaceous substrates.</text>
</comment>
<dbReference type="SUPFAM" id="SSF52743">
    <property type="entry name" value="Subtilisin-like"/>
    <property type="match status" value="1"/>
</dbReference>
<evidence type="ECO:0000256" key="14">
    <source>
        <dbReference type="ARBA" id="ARBA00031429"/>
    </source>
</evidence>
<dbReference type="PANTHER" id="PTHR43806">
    <property type="entry name" value="PEPTIDASE S8"/>
    <property type="match status" value="1"/>
</dbReference>
<keyword evidence="12" id="KW-0325">Glycoprotein</keyword>